<feature type="region of interest" description="Disordered" evidence="1">
    <location>
        <begin position="24"/>
        <end position="44"/>
    </location>
</feature>
<dbReference type="OrthoDB" id="3827115at2"/>
<feature type="transmembrane region" description="Helical" evidence="2">
    <location>
        <begin position="52"/>
        <end position="74"/>
    </location>
</feature>
<name>A0A5Q6RXD3_9ACTN</name>
<organism evidence="3 4">
    <name type="scientific">Mumia zhuanghuii</name>
    <dbReference type="NCBI Taxonomy" id="2585211"/>
    <lineage>
        <taxon>Bacteria</taxon>
        <taxon>Bacillati</taxon>
        <taxon>Actinomycetota</taxon>
        <taxon>Actinomycetes</taxon>
        <taxon>Propionibacteriales</taxon>
        <taxon>Nocardioidaceae</taxon>
        <taxon>Mumia</taxon>
    </lineage>
</organism>
<evidence type="ECO:0000256" key="1">
    <source>
        <dbReference type="SAM" id="MobiDB-lite"/>
    </source>
</evidence>
<keyword evidence="2" id="KW-0812">Transmembrane</keyword>
<comment type="caution">
    <text evidence="3">The sequence shown here is derived from an EMBL/GenBank/DDBJ whole genome shotgun (WGS) entry which is preliminary data.</text>
</comment>
<evidence type="ECO:0000313" key="3">
    <source>
        <dbReference type="EMBL" id="KAA1422709.1"/>
    </source>
</evidence>
<protein>
    <submittedName>
        <fullName evidence="3">DUF4245 domain-containing protein</fullName>
    </submittedName>
</protein>
<accession>A0A5Q6RXD3</accession>
<dbReference type="InterPro" id="IPR025339">
    <property type="entry name" value="DUF4245"/>
</dbReference>
<proteinExistence type="predicted"/>
<reference evidence="3 4" key="1">
    <citation type="submission" date="2019-09" db="EMBL/GenBank/DDBJ databases">
        <title>Mumia zhuanghuii sp. nov. isolated from the intestinal contents of plateau pika (Ochotona curzoniae) in the Qinghai-Tibet plateau of China.</title>
        <authorList>
            <person name="Tian Z."/>
        </authorList>
    </citation>
    <scope>NUCLEOTIDE SEQUENCE [LARGE SCALE GENOMIC DNA]</scope>
    <source>
        <strain evidence="4">350</strain>
    </source>
</reference>
<keyword evidence="2" id="KW-1133">Transmembrane helix</keyword>
<evidence type="ECO:0000256" key="2">
    <source>
        <dbReference type="SAM" id="Phobius"/>
    </source>
</evidence>
<evidence type="ECO:0000313" key="4">
    <source>
        <dbReference type="Proteomes" id="UP000307768"/>
    </source>
</evidence>
<sequence>MRQISPCVRSPCPTCARRLGSAWENVPVSSPDPAPTKTKPRSSYGNPSFADIARSMVVIGVIVVGLVVVGNFFWGNTPDERPPVEYEQTVQEVRRSAPYPVYAPTSLPEGWGANGVTYEPGRSGRWHLGMLTDEPRYIGLEQAIDSAPRMVETHAPKVEQVGDVEVAGKTWQLWTGDGETTFVREEGEMTVLVTGSASREDIERYIGLLATS</sequence>
<dbReference type="AlphaFoldDB" id="A0A5Q6RXD3"/>
<keyword evidence="2" id="KW-0472">Membrane</keyword>
<dbReference type="Pfam" id="PF14030">
    <property type="entry name" value="DUF4245"/>
    <property type="match status" value="1"/>
</dbReference>
<dbReference type="EMBL" id="VDFQ02000003">
    <property type="protein sequence ID" value="KAA1422709.1"/>
    <property type="molecule type" value="Genomic_DNA"/>
</dbReference>
<gene>
    <name evidence="3" type="ORF">FE697_011075</name>
</gene>
<dbReference type="Proteomes" id="UP000307768">
    <property type="component" value="Unassembled WGS sequence"/>
</dbReference>